<dbReference type="AlphaFoldDB" id="A0A9P9JH41"/>
<evidence type="ECO:0000259" key="2">
    <source>
        <dbReference type="Pfam" id="PF00656"/>
    </source>
</evidence>
<keyword evidence="1" id="KW-0732">Signal</keyword>
<reference evidence="3" key="1">
    <citation type="journal article" date="2021" name="Nat. Commun.">
        <title>Genetic determinants of endophytism in the Arabidopsis root mycobiome.</title>
        <authorList>
            <person name="Mesny F."/>
            <person name="Miyauchi S."/>
            <person name="Thiergart T."/>
            <person name="Pickel B."/>
            <person name="Atanasova L."/>
            <person name="Karlsson M."/>
            <person name="Huettel B."/>
            <person name="Barry K.W."/>
            <person name="Haridas S."/>
            <person name="Chen C."/>
            <person name="Bauer D."/>
            <person name="Andreopoulos W."/>
            <person name="Pangilinan J."/>
            <person name="LaButti K."/>
            <person name="Riley R."/>
            <person name="Lipzen A."/>
            <person name="Clum A."/>
            <person name="Drula E."/>
            <person name="Henrissat B."/>
            <person name="Kohler A."/>
            <person name="Grigoriev I.V."/>
            <person name="Martin F.M."/>
            <person name="Hacquard S."/>
        </authorList>
    </citation>
    <scope>NUCLEOTIDE SEQUENCE</scope>
    <source>
        <strain evidence="3">MPI-CAGE-AT-0021</strain>
    </source>
</reference>
<dbReference type="Proteomes" id="UP000717696">
    <property type="component" value="Unassembled WGS sequence"/>
</dbReference>
<comment type="caution">
    <text evidence="3">The sequence shown here is derived from an EMBL/GenBank/DDBJ whole genome shotgun (WGS) entry which is preliminary data.</text>
</comment>
<organism evidence="3 4">
    <name type="scientific">Dactylonectria estremocensis</name>
    <dbReference type="NCBI Taxonomy" id="1079267"/>
    <lineage>
        <taxon>Eukaryota</taxon>
        <taxon>Fungi</taxon>
        <taxon>Dikarya</taxon>
        <taxon>Ascomycota</taxon>
        <taxon>Pezizomycotina</taxon>
        <taxon>Sordariomycetes</taxon>
        <taxon>Hypocreomycetidae</taxon>
        <taxon>Hypocreales</taxon>
        <taxon>Nectriaceae</taxon>
        <taxon>Dactylonectria</taxon>
    </lineage>
</organism>
<gene>
    <name evidence="3" type="ORF">B0J13DRAFT_177350</name>
</gene>
<dbReference type="InterPro" id="IPR011600">
    <property type="entry name" value="Pept_C14_caspase"/>
</dbReference>
<feature type="domain" description="Peptidase C14 caspase" evidence="2">
    <location>
        <begin position="15"/>
        <end position="111"/>
    </location>
</feature>
<dbReference type="Gene3D" id="3.40.50.1460">
    <property type="match status" value="1"/>
</dbReference>
<evidence type="ECO:0000313" key="3">
    <source>
        <dbReference type="EMBL" id="KAH7157713.1"/>
    </source>
</evidence>
<evidence type="ECO:0000313" key="4">
    <source>
        <dbReference type="Proteomes" id="UP000717696"/>
    </source>
</evidence>
<protein>
    <recommendedName>
        <fullName evidence="2">Peptidase C14 caspase domain-containing protein</fullName>
    </recommendedName>
</protein>
<name>A0A9P9JH41_9HYPO</name>
<sequence>MGVLLQVMVDAGLVVTVVLDCCHSGGAIRGDDDPEHGETQGIPEIYKSDPKLDLPMTIDSIVHLGRQPSWMHAPQGFVVLAACQELQTAMTETDNTHGILTYWLLQILRNSPVDFSSQALYERI</sequence>
<proteinExistence type="predicted"/>
<dbReference type="GO" id="GO:0004197">
    <property type="term" value="F:cysteine-type endopeptidase activity"/>
    <property type="evidence" value="ECO:0007669"/>
    <property type="project" value="InterPro"/>
</dbReference>
<keyword evidence="4" id="KW-1185">Reference proteome</keyword>
<dbReference type="OrthoDB" id="3223806at2759"/>
<feature type="chain" id="PRO_5040249887" description="Peptidase C14 caspase domain-containing protein" evidence="1">
    <location>
        <begin position="28"/>
        <end position="124"/>
    </location>
</feature>
<dbReference type="GO" id="GO:0006508">
    <property type="term" value="P:proteolysis"/>
    <property type="evidence" value="ECO:0007669"/>
    <property type="project" value="InterPro"/>
</dbReference>
<dbReference type="Pfam" id="PF00656">
    <property type="entry name" value="Peptidase_C14"/>
    <property type="match status" value="1"/>
</dbReference>
<feature type="signal peptide" evidence="1">
    <location>
        <begin position="1"/>
        <end position="27"/>
    </location>
</feature>
<dbReference type="EMBL" id="JAGMUU010000003">
    <property type="protein sequence ID" value="KAH7157713.1"/>
    <property type="molecule type" value="Genomic_DNA"/>
</dbReference>
<evidence type="ECO:0000256" key="1">
    <source>
        <dbReference type="SAM" id="SignalP"/>
    </source>
</evidence>
<accession>A0A9P9JH41</accession>